<feature type="region of interest" description="Disordered" evidence="1">
    <location>
        <begin position="341"/>
        <end position="436"/>
    </location>
</feature>
<gene>
    <name evidence="2" type="ORF">B0T11DRAFT_327640</name>
</gene>
<dbReference type="SUPFAM" id="SSF50729">
    <property type="entry name" value="PH domain-like"/>
    <property type="match status" value="1"/>
</dbReference>
<name>A0A8K0X477_9PEZI</name>
<feature type="compositionally biased region" description="Pro residues" evidence="1">
    <location>
        <begin position="51"/>
        <end position="65"/>
    </location>
</feature>
<sequence>MSSSDSHGGDGSSTATTRRPPSSTGHGSSPLRHRLSLEEDYFYQQLMTADPRPPVEQPPPYTPYKPRPRVRGVSGSLDVGESARGRREQPPAYSTDIELEGIWEMKIELTDAVRRADDRQWRTTVAQLRGTSLAFYTVNKEWGWGMAREWASNPDPDNPPWAKKATLLKSYNLQHADVGIAADYKKRRNVIRLRLESDQLLMSCVEPATFVKWLDGLFAALAIAHDIDERDFPVDQSVPRSQRSRLQRAQAQRAPPRQRYLVPTPRPLDQLRLNGPSTSSLDGGIEVPAGMFSAFSEVRGGPELGRRPYAPSVTSSLTSLNHDVDIDVDIWPFPGSQPPIPAHSVAALQPMRSSSTSSPASTSATTPSSSLSRAPSLHPMNRRSTTSTTHRPPTSAATPPSEISRPGTSGTGMPESPSTSELGKWRPSHENRPPGDDLRYARLCYAILLFSSPRKSDYIIKRQTKWHVDWESGRMTRALPPLYKDIGLAEYDRMALRAKQALFPAASMMVTN</sequence>
<feature type="region of interest" description="Disordered" evidence="1">
    <location>
        <begin position="235"/>
        <end position="256"/>
    </location>
</feature>
<organism evidence="2 3">
    <name type="scientific">Plectosphaerella cucumerina</name>
    <dbReference type="NCBI Taxonomy" id="40658"/>
    <lineage>
        <taxon>Eukaryota</taxon>
        <taxon>Fungi</taxon>
        <taxon>Dikarya</taxon>
        <taxon>Ascomycota</taxon>
        <taxon>Pezizomycotina</taxon>
        <taxon>Sordariomycetes</taxon>
        <taxon>Hypocreomycetidae</taxon>
        <taxon>Glomerellales</taxon>
        <taxon>Plectosphaerellaceae</taxon>
        <taxon>Plectosphaerella</taxon>
    </lineage>
</organism>
<dbReference type="Gene3D" id="2.30.29.30">
    <property type="entry name" value="Pleckstrin-homology domain (PH domain)/Phosphotyrosine-binding domain (PTB)"/>
    <property type="match status" value="1"/>
</dbReference>
<dbReference type="EMBL" id="JAGPXD010000003">
    <property type="protein sequence ID" value="KAH7361455.1"/>
    <property type="molecule type" value="Genomic_DNA"/>
</dbReference>
<evidence type="ECO:0000313" key="3">
    <source>
        <dbReference type="Proteomes" id="UP000813385"/>
    </source>
</evidence>
<proteinExistence type="predicted"/>
<dbReference type="PANTHER" id="PTHR37283:SF1">
    <property type="entry name" value="PH DOMAIN-CONTAINING PROTEIN YHR131C"/>
    <property type="match status" value="1"/>
</dbReference>
<feature type="compositionally biased region" description="Low complexity" evidence="1">
    <location>
        <begin position="1"/>
        <end position="24"/>
    </location>
</feature>
<dbReference type="PANTHER" id="PTHR37283">
    <property type="entry name" value="PH DOMAIN-CONTAINING PROTEIN YHR131C"/>
    <property type="match status" value="1"/>
</dbReference>
<feature type="compositionally biased region" description="Low complexity" evidence="1">
    <location>
        <begin position="352"/>
        <end position="401"/>
    </location>
</feature>
<feature type="compositionally biased region" description="Low complexity" evidence="1">
    <location>
        <begin position="247"/>
        <end position="256"/>
    </location>
</feature>
<protein>
    <submittedName>
        <fullName evidence="2">PH domain-containing protein</fullName>
    </submittedName>
</protein>
<feature type="compositionally biased region" description="Basic and acidic residues" evidence="1">
    <location>
        <begin position="423"/>
        <end position="436"/>
    </location>
</feature>
<reference evidence="2" key="1">
    <citation type="journal article" date="2021" name="Nat. Commun.">
        <title>Genetic determinants of endophytism in the Arabidopsis root mycobiome.</title>
        <authorList>
            <person name="Mesny F."/>
            <person name="Miyauchi S."/>
            <person name="Thiergart T."/>
            <person name="Pickel B."/>
            <person name="Atanasova L."/>
            <person name="Karlsson M."/>
            <person name="Huettel B."/>
            <person name="Barry K.W."/>
            <person name="Haridas S."/>
            <person name="Chen C."/>
            <person name="Bauer D."/>
            <person name="Andreopoulos W."/>
            <person name="Pangilinan J."/>
            <person name="LaButti K."/>
            <person name="Riley R."/>
            <person name="Lipzen A."/>
            <person name="Clum A."/>
            <person name="Drula E."/>
            <person name="Henrissat B."/>
            <person name="Kohler A."/>
            <person name="Grigoriev I.V."/>
            <person name="Martin F.M."/>
            <person name="Hacquard S."/>
        </authorList>
    </citation>
    <scope>NUCLEOTIDE SEQUENCE</scope>
    <source>
        <strain evidence="2">MPI-CAGE-AT-0016</strain>
    </source>
</reference>
<accession>A0A8K0X477</accession>
<dbReference type="InterPro" id="IPR011993">
    <property type="entry name" value="PH-like_dom_sf"/>
</dbReference>
<evidence type="ECO:0000313" key="2">
    <source>
        <dbReference type="EMBL" id="KAH7361455.1"/>
    </source>
</evidence>
<dbReference type="AlphaFoldDB" id="A0A8K0X477"/>
<dbReference type="Proteomes" id="UP000813385">
    <property type="component" value="Unassembled WGS sequence"/>
</dbReference>
<feature type="region of interest" description="Disordered" evidence="1">
    <location>
        <begin position="1"/>
        <end position="92"/>
    </location>
</feature>
<comment type="caution">
    <text evidence="2">The sequence shown here is derived from an EMBL/GenBank/DDBJ whole genome shotgun (WGS) entry which is preliminary data.</text>
</comment>
<keyword evidence="3" id="KW-1185">Reference proteome</keyword>
<dbReference type="OrthoDB" id="5865767at2759"/>
<evidence type="ECO:0000256" key="1">
    <source>
        <dbReference type="SAM" id="MobiDB-lite"/>
    </source>
</evidence>